<dbReference type="PANTHER" id="PTHR42705">
    <property type="entry name" value="BIFUNCTIONAL NON-HOMOLOGOUS END JOINING PROTEIN LIGD"/>
    <property type="match status" value="1"/>
</dbReference>
<keyword evidence="2" id="KW-0436">Ligase</keyword>
<evidence type="ECO:0000313" key="2">
    <source>
        <dbReference type="EMBL" id="TMI83026.1"/>
    </source>
</evidence>
<dbReference type="PANTHER" id="PTHR42705:SF2">
    <property type="entry name" value="BIFUNCTIONAL NON-HOMOLOGOUS END JOINING PROTEIN LIGD"/>
    <property type="match status" value="1"/>
</dbReference>
<dbReference type="Gene3D" id="3.90.920.10">
    <property type="entry name" value="DNA primase, PRIM domain"/>
    <property type="match status" value="1"/>
</dbReference>
<dbReference type="InterPro" id="IPR014145">
    <property type="entry name" value="LigD_pol_dom"/>
</dbReference>
<proteinExistence type="predicted"/>
<dbReference type="GO" id="GO:0016874">
    <property type="term" value="F:ligase activity"/>
    <property type="evidence" value="ECO:0007669"/>
    <property type="project" value="UniProtKB-KW"/>
</dbReference>
<dbReference type="Pfam" id="PF21686">
    <property type="entry name" value="LigD_Prim-Pol"/>
    <property type="match status" value="1"/>
</dbReference>
<accession>A0A537JIT7</accession>
<organism evidence="2 3">
    <name type="scientific">Candidatus Segetimicrobium genomatis</name>
    <dbReference type="NCBI Taxonomy" id="2569760"/>
    <lineage>
        <taxon>Bacteria</taxon>
        <taxon>Bacillati</taxon>
        <taxon>Candidatus Sysuimicrobiota</taxon>
        <taxon>Candidatus Sysuimicrobiia</taxon>
        <taxon>Candidatus Sysuimicrobiales</taxon>
        <taxon>Candidatus Segetimicrobiaceae</taxon>
        <taxon>Candidatus Segetimicrobium</taxon>
    </lineage>
</organism>
<evidence type="ECO:0000313" key="3">
    <source>
        <dbReference type="Proteomes" id="UP000318093"/>
    </source>
</evidence>
<dbReference type="CDD" id="cd04861">
    <property type="entry name" value="LigD_Pol_like"/>
    <property type="match status" value="1"/>
</dbReference>
<dbReference type="InterPro" id="IPR052171">
    <property type="entry name" value="NHEJ_LigD"/>
</dbReference>
<protein>
    <submittedName>
        <fullName evidence="2">ATP-dependent DNA ligase</fullName>
    </submittedName>
</protein>
<gene>
    <name evidence="2" type="ORF">E6H03_04495</name>
</gene>
<reference evidence="2 3" key="1">
    <citation type="journal article" date="2019" name="Nat. Microbiol.">
        <title>Mediterranean grassland soil C-N compound turnover is dependent on rainfall and depth, and is mediated by genomically divergent microorganisms.</title>
        <authorList>
            <person name="Diamond S."/>
            <person name="Andeer P.F."/>
            <person name="Li Z."/>
            <person name="Crits-Christoph A."/>
            <person name="Burstein D."/>
            <person name="Anantharaman K."/>
            <person name="Lane K.R."/>
            <person name="Thomas B.C."/>
            <person name="Pan C."/>
            <person name="Northen T.R."/>
            <person name="Banfield J.F."/>
        </authorList>
    </citation>
    <scope>NUCLEOTIDE SEQUENCE [LARGE SCALE GENOMIC DNA]</scope>
    <source>
        <strain evidence="2">NP_6</strain>
    </source>
</reference>
<dbReference type="Proteomes" id="UP000318093">
    <property type="component" value="Unassembled WGS sequence"/>
</dbReference>
<dbReference type="EMBL" id="VBAN01000131">
    <property type="protein sequence ID" value="TMI83026.1"/>
    <property type="molecule type" value="Genomic_DNA"/>
</dbReference>
<evidence type="ECO:0000259" key="1">
    <source>
        <dbReference type="Pfam" id="PF21686"/>
    </source>
</evidence>
<name>A0A537JIT7_9BACT</name>
<dbReference type="AlphaFoldDB" id="A0A537JIT7"/>
<feature type="domain" description="DNA ligase D polymerase" evidence="1">
    <location>
        <begin position="32"/>
        <end position="282"/>
    </location>
</feature>
<dbReference type="NCBIfam" id="TIGR02778">
    <property type="entry name" value="ligD_pol"/>
    <property type="match status" value="1"/>
</dbReference>
<comment type="caution">
    <text evidence="2">The sequence shown here is derived from an EMBL/GenBank/DDBJ whole genome shotgun (WGS) entry which is preliminary data.</text>
</comment>
<sequence>MTKPEVIKADARGLPLAITHPDKVFWPDEGYTKLDLANYYDQVFPHLLPYVKDRLLTLERCPDGMRGECFYQREMPRGMPPGIPTKRIRDKTGMTNYVVGGLPTTQLELVNLGCIAVHVWGSRARAPKRPDWVCFDVDPGSGKFADAARAGHRIKDALAALGLVSFPKTSGSRGLHVLVPIRVGPDAQEVLTFAEALGRRLAAAYPEDLTVEAHIAERRGRVYLDPFRNGFAQTVVAPFSVRRRSKAPISTPLDWSEVNPALVPSNFNLGTFARRLAEPDPWKEFFRKRQSLGPAMKAVQEDND</sequence>